<reference evidence="2" key="1">
    <citation type="submission" date="2016-10" db="EMBL/GenBank/DDBJ databases">
        <authorList>
            <person name="Varghese N."/>
            <person name="Submissions S."/>
        </authorList>
    </citation>
    <scope>NUCLEOTIDE SEQUENCE [LARGE SCALE GENOMIC DNA]</scope>
    <source>
        <strain evidence="2">OR362-8,ATCC BAA-1266,JCM 13504</strain>
    </source>
</reference>
<name>A0A1I5XGB3_HYMAR</name>
<dbReference type="OrthoDB" id="1092930at2"/>
<dbReference type="RefSeq" id="WP_092671351.1">
    <property type="nucleotide sequence ID" value="NZ_FOXS01000002.1"/>
</dbReference>
<dbReference type="STRING" id="1227077.SAMN04515668_1818"/>
<evidence type="ECO:0008006" key="3">
    <source>
        <dbReference type="Google" id="ProtNLM"/>
    </source>
</evidence>
<sequence length="507" mass="54500">MNWLTSRCAPVVALSALALTGCDKGTDLNVDLPNTTAISTEYTEYKTPLLDVATVRTASVQSLKADHYLIGRLTDNVAGITEARSFLNVVAGSSNDSLPSKLVQPVLDSVVLVMGFDRVNGSSATPVRFDVSDLQAPLDERLPYNSATATAKGALLGQNLMSRLDRTALVVTDTSTRPVTRTAVPDQTIRLALQRSGAVAAPFAPAPAVASSYFSNFFATLRGSGASFTQAQLNRELKGLAIEPSQGYSSAIVSFGRSYNGRLAFFFHDAAAAAPVAPARRRWRSYSVFFGPIYSSGGAAPARDPRYYTQMSSNLANTDLSRLSDATQAVASATLNGTSYLQEGVGLSTRVTLRGLEALRNMPGLIINRAELRVPVKPFSNALFPNPRYIYAVEADNNNKVLQRILNFLPSDRVVQEDGSNQLVVGRRALGILEGPASQQYYTLVITNYLQAYLNDRLGGNPASLLLIPDSSNLIPDSTEPSTLTLGLNRAVIDAANVSLRVYYSKR</sequence>
<protein>
    <recommendedName>
        <fullName evidence="3">DUF4270 domain-containing protein</fullName>
    </recommendedName>
</protein>
<dbReference type="EMBL" id="FOXS01000002">
    <property type="protein sequence ID" value="SFQ30856.1"/>
    <property type="molecule type" value="Genomic_DNA"/>
</dbReference>
<accession>A0A1I5XGB3</accession>
<dbReference type="PROSITE" id="PS51257">
    <property type="entry name" value="PROKAR_LIPOPROTEIN"/>
    <property type="match status" value="1"/>
</dbReference>
<dbReference type="Pfam" id="PF14092">
    <property type="entry name" value="DUF4270"/>
    <property type="match status" value="1"/>
</dbReference>
<proteinExistence type="predicted"/>
<dbReference type="InterPro" id="IPR025366">
    <property type="entry name" value="DUF4270"/>
</dbReference>
<dbReference type="AlphaFoldDB" id="A0A1I5XGB3"/>
<gene>
    <name evidence="1" type="ORF">SAMN04515668_1818</name>
</gene>
<keyword evidence="2" id="KW-1185">Reference proteome</keyword>
<organism evidence="1 2">
    <name type="scientific">Hymenobacter arizonensis</name>
    <name type="common">Siccationidurans arizonensis</name>
    <dbReference type="NCBI Taxonomy" id="1227077"/>
    <lineage>
        <taxon>Bacteria</taxon>
        <taxon>Pseudomonadati</taxon>
        <taxon>Bacteroidota</taxon>
        <taxon>Cytophagia</taxon>
        <taxon>Cytophagales</taxon>
        <taxon>Hymenobacteraceae</taxon>
        <taxon>Hymenobacter</taxon>
    </lineage>
</organism>
<dbReference type="Proteomes" id="UP000199029">
    <property type="component" value="Unassembled WGS sequence"/>
</dbReference>
<evidence type="ECO:0000313" key="2">
    <source>
        <dbReference type="Proteomes" id="UP000199029"/>
    </source>
</evidence>
<evidence type="ECO:0000313" key="1">
    <source>
        <dbReference type="EMBL" id="SFQ30856.1"/>
    </source>
</evidence>